<evidence type="ECO:0000259" key="1">
    <source>
        <dbReference type="PROSITE" id="PS50056"/>
    </source>
</evidence>
<organism evidence="2 3">
    <name type="scientific">Caulobacter ginsengisoli</name>
    <dbReference type="NCBI Taxonomy" id="400775"/>
    <lineage>
        <taxon>Bacteria</taxon>
        <taxon>Pseudomonadati</taxon>
        <taxon>Pseudomonadota</taxon>
        <taxon>Alphaproteobacteria</taxon>
        <taxon>Caulobacterales</taxon>
        <taxon>Caulobacteraceae</taxon>
        <taxon>Caulobacter</taxon>
    </lineage>
</organism>
<protein>
    <recommendedName>
        <fullName evidence="1">Tyrosine specific protein phosphatases domain-containing protein</fullName>
    </recommendedName>
</protein>
<dbReference type="Gene3D" id="3.90.190.10">
    <property type="entry name" value="Protein tyrosine phosphatase superfamily"/>
    <property type="match status" value="1"/>
</dbReference>
<dbReference type="PROSITE" id="PS50056">
    <property type="entry name" value="TYR_PHOSPHATASE_2"/>
    <property type="match status" value="1"/>
</dbReference>
<keyword evidence="3" id="KW-1185">Reference proteome</keyword>
<evidence type="ECO:0000313" key="2">
    <source>
        <dbReference type="EMBL" id="MDQ0462943.1"/>
    </source>
</evidence>
<evidence type="ECO:0000313" key="3">
    <source>
        <dbReference type="Proteomes" id="UP001228905"/>
    </source>
</evidence>
<feature type="domain" description="Tyrosine specific protein phosphatases" evidence="1">
    <location>
        <begin position="78"/>
        <end position="140"/>
    </location>
</feature>
<dbReference type="EMBL" id="JAUSVS010000001">
    <property type="protein sequence ID" value="MDQ0462943.1"/>
    <property type="molecule type" value="Genomic_DNA"/>
</dbReference>
<dbReference type="RefSeq" id="WP_307345998.1">
    <property type="nucleotide sequence ID" value="NZ_JAUSVS010000001.1"/>
</dbReference>
<dbReference type="InterPro" id="IPR000387">
    <property type="entry name" value="Tyr_Pase_dom"/>
</dbReference>
<reference evidence="2 3" key="1">
    <citation type="submission" date="2023-07" db="EMBL/GenBank/DDBJ databases">
        <title>Genomic Encyclopedia of Type Strains, Phase IV (KMG-IV): sequencing the most valuable type-strain genomes for metagenomic binning, comparative biology and taxonomic classification.</title>
        <authorList>
            <person name="Goeker M."/>
        </authorList>
    </citation>
    <scope>NUCLEOTIDE SEQUENCE [LARGE SCALE GENOMIC DNA]</scope>
    <source>
        <strain evidence="2 3">DSM 18695</strain>
    </source>
</reference>
<comment type="caution">
    <text evidence="2">The sequence shown here is derived from an EMBL/GenBank/DDBJ whole genome shotgun (WGS) entry which is preliminary data.</text>
</comment>
<name>A0ABU0IP44_9CAUL</name>
<dbReference type="PROSITE" id="PS00383">
    <property type="entry name" value="TYR_PHOSPHATASE_1"/>
    <property type="match status" value="1"/>
</dbReference>
<gene>
    <name evidence="2" type="ORF">QO010_000691</name>
</gene>
<dbReference type="InterPro" id="IPR016130">
    <property type="entry name" value="Tyr_Pase_AS"/>
</dbReference>
<dbReference type="InterPro" id="IPR029021">
    <property type="entry name" value="Prot-tyrosine_phosphatase-like"/>
</dbReference>
<sequence>MIEVHPNLHVGGEVDERRIRGQPGWFTIHACKEPYHRQALGYTGPAASKDHPEYLIARRDSRLILNLVDAPNVKFIGPSLIDAALAAIEEHIGTSQVLVHCNQGMSRSPTIAFLYLAKHTDRFRGLGHDEALAAFRTIYPPYNAARGMSDYTRIHWDSYAS</sequence>
<proteinExistence type="predicted"/>
<dbReference type="Proteomes" id="UP001228905">
    <property type="component" value="Unassembled WGS sequence"/>
</dbReference>
<dbReference type="SUPFAM" id="SSF52799">
    <property type="entry name" value="(Phosphotyrosine protein) phosphatases II"/>
    <property type="match status" value="1"/>
</dbReference>
<accession>A0ABU0IP44</accession>